<reference evidence="1 2" key="1">
    <citation type="journal article" date="2021" name="Hortic Res">
        <title>High-quality reference genome and annotation aids understanding of berry development for evergreen blueberry (Vaccinium darrowii).</title>
        <authorList>
            <person name="Yu J."/>
            <person name="Hulse-Kemp A.M."/>
            <person name="Babiker E."/>
            <person name="Staton M."/>
        </authorList>
    </citation>
    <scope>NUCLEOTIDE SEQUENCE [LARGE SCALE GENOMIC DNA]</scope>
    <source>
        <strain evidence="2">cv. NJ 8807/NJ 8810</strain>
        <tissue evidence="1">Young leaf</tissue>
    </source>
</reference>
<dbReference type="EMBL" id="CM037158">
    <property type="protein sequence ID" value="KAH7851633.1"/>
    <property type="molecule type" value="Genomic_DNA"/>
</dbReference>
<accession>A0ACB7YE72</accession>
<evidence type="ECO:0000313" key="2">
    <source>
        <dbReference type="Proteomes" id="UP000828048"/>
    </source>
</evidence>
<protein>
    <submittedName>
        <fullName evidence="1">Uncharacterized protein</fullName>
    </submittedName>
</protein>
<keyword evidence="2" id="KW-1185">Reference proteome</keyword>
<proteinExistence type="predicted"/>
<comment type="caution">
    <text evidence="1">The sequence shown here is derived from an EMBL/GenBank/DDBJ whole genome shotgun (WGS) entry which is preliminary data.</text>
</comment>
<gene>
    <name evidence="1" type="ORF">Vadar_014530</name>
</gene>
<sequence>MEKAWKVNQKQKWAAIRLSLKLKETKEALKVWAKEGFGNMQHNLDQVELELHNLDIQAEEGNITETEKSLRRSLKVEQWKLSRALERMWLQKSRIKWHLLGDKNTKFFHSMASARQRRNLINSLLIDGNLIEEPEDIKLAVFKHFQQLYEEVKVERPLIGDDMGSTISPVFSSGGRPNKCKKVALSAATAKMWLLLTS</sequence>
<organism evidence="1 2">
    <name type="scientific">Vaccinium darrowii</name>
    <dbReference type="NCBI Taxonomy" id="229202"/>
    <lineage>
        <taxon>Eukaryota</taxon>
        <taxon>Viridiplantae</taxon>
        <taxon>Streptophyta</taxon>
        <taxon>Embryophyta</taxon>
        <taxon>Tracheophyta</taxon>
        <taxon>Spermatophyta</taxon>
        <taxon>Magnoliopsida</taxon>
        <taxon>eudicotyledons</taxon>
        <taxon>Gunneridae</taxon>
        <taxon>Pentapetalae</taxon>
        <taxon>asterids</taxon>
        <taxon>Ericales</taxon>
        <taxon>Ericaceae</taxon>
        <taxon>Vaccinioideae</taxon>
        <taxon>Vaccinieae</taxon>
        <taxon>Vaccinium</taxon>
    </lineage>
</organism>
<name>A0ACB7YE72_9ERIC</name>
<evidence type="ECO:0000313" key="1">
    <source>
        <dbReference type="EMBL" id="KAH7851633.1"/>
    </source>
</evidence>
<dbReference type="Proteomes" id="UP000828048">
    <property type="component" value="Chromosome 8"/>
</dbReference>